<dbReference type="Proteomes" id="UP000594586">
    <property type="component" value="Chromosome"/>
</dbReference>
<gene>
    <name evidence="1" type="ORF">G7Y29_06075</name>
</gene>
<dbReference type="EMBL" id="CP064955">
    <property type="protein sequence ID" value="QPK82471.1"/>
    <property type="molecule type" value="Genomic_DNA"/>
</dbReference>
<protein>
    <recommendedName>
        <fullName evidence="3">NUDIX hydrolase</fullName>
    </recommendedName>
</protein>
<dbReference type="RefSeq" id="WP_165003890.1">
    <property type="nucleotide sequence ID" value="NZ_CP064955.1"/>
</dbReference>
<reference evidence="1 2" key="1">
    <citation type="submission" date="2020-11" db="EMBL/GenBank/DDBJ databases">
        <title>Corynebacterium sp. MC1420.</title>
        <authorList>
            <person name="Zhou J."/>
        </authorList>
    </citation>
    <scope>NUCLEOTIDE SEQUENCE [LARGE SCALE GENOMIC DNA]</scope>
    <source>
        <strain evidence="1 2">MC1420</strain>
    </source>
</reference>
<sequence length="157" mass="17065">MTTALWVALAAAVALVLLWAYLTAQRLDRLHIRVDRSRDALQAALDRRCAVIAATVPEFAARARAAEAVRLTPRDVTTRCGIEDALRGDVDKHAPAAATSRDLADADTRVMLALRFYNDAVSDTRAVRLRAPVRVLRLGGTAALPEYVSLKAFPTAM</sequence>
<keyword evidence="2" id="KW-1185">Reference proteome</keyword>
<evidence type="ECO:0000313" key="2">
    <source>
        <dbReference type="Proteomes" id="UP000594586"/>
    </source>
</evidence>
<organism evidence="1 2">
    <name type="scientific">Corynebacterium qintianiae</name>
    <dbReference type="NCBI Taxonomy" id="2709392"/>
    <lineage>
        <taxon>Bacteria</taxon>
        <taxon>Bacillati</taxon>
        <taxon>Actinomycetota</taxon>
        <taxon>Actinomycetes</taxon>
        <taxon>Mycobacteriales</taxon>
        <taxon>Corynebacteriaceae</taxon>
        <taxon>Corynebacterium</taxon>
    </lineage>
</organism>
<dbReference type="AlphaFoldDB" id="A0A7T0PDT0"/>
<name>A0A7T0PDT0_9CORY</name>
<evidence type="ECO:0008006" key="3">
    <source>
        <dbReference type="Google" id="ProtNLM"/>
    </source>
</evidence>
<proteinExistence type="predicted"/>
<dbReference type="KEGG" id="cqn:G7Y29_06075"/>
<accession>A0A7T0PDT0</accession>
<evidence type="ECO:0000313" key="1">
    <source>
        <dbReference type="EMBL" id="QPK82471.1"/>
    </source>
</evidence>